<dbReference type="GO" id="GO:0005886">
    <property type="term" value="C:plasma membrane"/>
    <property type="evidence" value="ECO:0007669"/>
    <property type="project" value="TreeGrafter"/>
</dbReference>
<evidence type="ECO:0000313" key="8">
    <source>
        <dbReference type="Proteomes" id="UP000085678"/>
    </source>
</evidence>
<comment type="subcellular location">
    <subcellularLocation>
        <location evidence="1">Membrane</location>
        <topology evidence="1">Multi-pass membrane protein</topology>
    </subcellularLocation>
</comment>
<keyword evidence="3 5" id="KW-1133">Transmembrane helix</keyword>
<gene>
    <name evidence="9 10 11 12" type="primary">LOC106170622</name>
</gene>
<feature type="transmembrane region" description="Helical" evidence="5">
    <location>
        <begin position="137"/>
        <end position="161"/>
    </location>
</feature>
<feature type="domain" description="G-protein coupled receptors family 2 profile 2" evidence="6">
    <location>
        <begin position="32"/>
        <end position="330"/>
    </location>
</feature>
<dbReference type="GO" id="GO:0072545">
    <property type="term" value="F:L-tyrosine binding"/>
    <property type="evidence" value="ECO:0007669"/>
    <property type="project" value="InterPro"/>
</dbReference>
<feature type="transmembrane region" description="Helical" evidence="5">
    <location>
        <begin position="87"/>
        <end position="110"/>
    </location>
</feature>
<dbReference type="PANTHER" id="PTHR15177:SF2">
    <property type="entry name" value="G-PROTEIN COUPLED RECEPTOR 143"/>
    <property type="match status" value="1"/>
</dbReference>
<keyword evidence="9 10" id="KW-0675">Receptor</keyword>
<organism evidence="8 11">
    <name type="scientific">Lingula anatina</name>
    <name type="common">Brachiopod</name>
    <name type="synonym">Lingula unguis</name>
    <dbReference type="NCBI Taxonomy" id="7574"/>
    <lineage>
        <taxon>Eukaryota</taxon>
        <taxon>Metazoa</taxon>
        <taxon>Spiralia</taxon>
        <taxon>Lophotrochozoa</taxon>
        <taxon>Brachiopoda</taxon>
        <taxon>Linguliformea</taxon>
        <taxon>Lingulata</taxon>
        <taxon>Lingulida</taxon>
        <taxon>Linguloidea</taxon>
        <taxon>Lingulidae</taxon>
        <taxon>Lingula</taxon>
    </lineage>
</organism>
<feature type="transmembrane region" description="Helical" evidence="5">
    <location>
        <begin position="34"/>
        <end position="55"/>
    </location>
</feature>
<keyword evidence="2 5" id="KW-0812">Transmembrane</keyword>
<evidence type="ECO:0000313" key="9">
    <source>
        <dbReference type="RefSeq" id="XP_013406039.1"/>
    </source>
</evidence>
<evidence type="ECO:0000256" key="3">
    <source>
        <dbReference type="ARBA" id="ARBA00022989"/>
    </source>
</evidence>
<dbReference type="KEGG" id="lak:106170622"/>
<dbReference type="RefSeq" id="XP_013406039.1">
    <property type="nucleotide sequence ID" value="XM_013550585.1"/>
</dbReference>
<evidence type="ECO:0000313" key="11">
    <source>
        <dbReference type="RefSeq" id="XP_013406041.1"/>
    </source>
</evidence>
<keyword evidence="8" id="KW-1185">Reference proteome</keyword>
<dbReference type="GO" id="GO:0050848">
    <property type="term" value="P:regulation of calcium-mediated signaling"/>
    <property type="evidence" value="ECO:0007669"/>
    <property type="project" value="TreeGrafter"/>
</dbReference>
<evidence type="ECO:0000313" key="10">
    <source>
        <dbReference type="RefSeq" id="XP_013406040.1"/>
    </source>
</evidence>
<evidence type="ECO:0000259" key="6">
    <source>
        <dbReference type="PROSITE" id="PS50261"/>
    </source>
</evidence>
<dbReference type="GeneID" id="106170622"/>
<dbReference type="GO" id="GO:0032438">
    <property type="term" value="P:melanosome organization"/>
    <property type="evidence" value="ECO:0007669"/>
    <property type="project" value="TreeGrafter"/>
</dbReference>
<dbReference type="PANTHER" id="PTHR15177">
    <property type="entry name" value="G-PROTEIN COUPLED RECEPTOR 143"/>
    <property type="match status" value="1"/>
</dbReference>
<dbReference type="GO" id="GO:0072544">
    <property type="term" value="F:L-DOPA binding"/>
    <property type="evidence" value="ECO:0007669"/>
    <property type="project" value="InterPro"/>
</dbReference>
<dbReference type="GO" id="GO:0007166">
    <property type="term" value="P:cell surface receptor signaling pathway"/>
    <property type="evidence" value="ECO:0007669"/>
    <property type="project" value="InterPro"/>
</dbReference>
<feature type="transmembrane region" description="Helical" evidence="5">
    <location>
        <begin position="299"/>
        <end position="317"/>
    </location>
</feature>
<dbReference type="OrthoDB" id="10069455at2759"/>
<reference evidence="9 10" key="1">
    <citation type="submission" date="2025-04" db="UniProtKB">
        <authorList>
            <consortium name="RefSeq"/>
        </authorList>
    </citation>
    <scope>IDENTIFICATION</scope>
    <source>
        <tissue evidence="9 10">Gonads</tissue>
    </source>
</reference>
<dbReference type="PROSITE" id="PS50261">
    <property type="entry name" value="G_PROTEIN_RECEP_F2_4"/>
    <property type="match status" value="1"/>
</dbReference>
<feature type="transmembrane region" description="Helical" evidence="5">
    <location>
        <begin position="260"/>
        <end position="287"/>
    </location>
</feature>
<dbReference type="STRING" id="7574.A0A1S3J717"/>
<dbReference type="InterPro" id="IPR017452">
    <property type="entry name" value="GPCR_Rhodpsn_7TM"/>
</dbReference>
<dbReference type="RefSeq" id="XP_013406042.1">
    <property type="nucleotide sequence ID" value="XM_013550588.1"/>
</dbReference>
<dbReference type="SUPFAM" id="SSF81321">
    <property type="entry name" value="Family A G protein-coupled receptor-like"/>
    <property type="match status" value="1"/>
</dbReference>
<dbReference type="RefSeq" id="XP_013406041.1">
    <property type="nucleotide sequence ID" value="XM_013550587.1"/>
</dbReference>
<dbReference type="Pfam" id="PF02101">
    <property type="entry name" value="Ocular_alb"/>
    <property type="match status" value="1"/>
</dbReference>
<dbReference type="AlphaFoldDB" id="A0A1S3J717"/>
<dbReference type="GO" id="GO:0035643">
    <property type="term" value="F:L-DOPA receptor activity"/>
    <property type="evidence" value="ECO:0007669"/>
    <property type="project" value="TreeGrafter"/>
</dbReference>
<evidence type="ECO:0000259" key="7">
    <source>
        <dbReference type="PROSITE" id="PS50262"/>
    </source>
</evidence>
<evidence type="ECO:0000256" key="1">
    <source>
        <dbReference type="ARBA" id="ARBA00004141"/>
    </source>
</evidence>
<evidence type="ECO:0000256" key="2">
    <source>
        <dbReference type="ARBA" id="ARBA00022692"/>
    </source>
</evidence>
<name>A0A1S3J717_LINAN</name>
<feature type="transmembrane region" description="Helical" evidence="5">
    <location>
        <begin position="212"/>
        <end position="229"/>
    </location>
</feature>
<dbReference type="PROSITE" id="PS50262">
    <property type="entry name" value="G_PROTEIN_RECEP_F1_2"/>
    <property type="match status" value="1"/>
</dbReference>
<dbReference type="InterPro" id="IPR001414">
    <property type="entry name" value="GPR143"/>
</dbReference>
<proteinExistence type="predicted"/>
<evidence type="ECO:0000313" key="12">
    <source>
        <dbReference type="RefSeq" id="XP_013406042.1"/>
    </source>
</evidence>
<dbReference type="Proteomes" id="UP000085678">
    <property type="component" value="Unplaced"/>
</dbReference>
<feature type="domain" description="G-protein coupled receptors family 1 profile" evidence="7">
    <location>
        <begin position="87"/>
        <end position="326"/>
    </location>
</feature>
<feature type="transmembrane region" description="Helical" evidence="5">
    <location>
        <begin position="173"/>
        <end position="192"/>
    </location>
</feature>
<evidence type="ECO:0000256" key="4">
    <source>
        <dbReference type="ARBA" id="ARBA00023136"/>
    </source>
</evidence>
<evidence type="ECO:0000256" key="5">
    <source>
        <dbReference type="SAM" id="Phobius"/>
    </source>
</evidence>
<dbReference type="RefSeq" id="XP_013406040.1">
    <property type="nucleotide sequence ID" value="XM_013550586.1"/>
</dbReference>
<keyword evidence="4 5" id="KW-0472">Membrane</keyword>
<dbReference type="GO" id="GO:0035240">
    <property type="term" value="F:dopamine binding"/>
    <property type="evidence" value="ECO:0007669"/>
    <property type="project" value="InterPro"/>
</dbReference>
<accession>A0A1S3J717</accession>
<dbReference type="InterPro" id="IPR017981">
    <property type="entry name" value="GPCR_2-like_7TM"/>
</dbReference>
<sequence length="371" mass="41604">MASPTLESFCGFLNVSQNQSGISDIQKNDNIFKAYNIVCIISSVLSIAGALIQVLGTSHSAAPSQTGQPRNRRTAFETVSGKTQKTIISALAVADVLACFGILFRSALWLGDRDLITGHLENPAAHFDNVFCAVCSAWIHFFFLCTYFWTFSYAIDVYLVVRKINPKPWLYHLLSWGLSLILAFGGILPLYTPFLLKCKYNEGYLLPHYLTTYIPILFVMIINPVLYFLSARAIKGLITSARATFTDLERKFISKIKDRFTLVTAVFYVCWLPNIINGILLFIHHHFGSDTSIAESKDGWYGVFLAVWFIMAIVNPLQALLNSLVYRGCDACHCTRAPEIDATTRCENSFHYFSASNDENAPLLHYSSSKH</sequence>
<dbReference type="Gene3D" id="1.20.1070.10">
    <property type="entry name" value="Rhodopsin 7-helix transmembrane proteins"/>
    <property type="match status" value="1"/>
</dbReference>
<dbReference type="PRINTS" id="PR00965">
    <property type="entry name" value="OCULARALBNSM"/>
</dbReference>
<protein>
    <submittedName>
        <fullName evidence="9 10">G-protein coupled receptor 143</fullName>
    </submittedName>
</protein>